<dbReference type="Pfam" id="PF10513">
    <property type="entry name" value="EPL1"/>
    <property type="match status" value="1"/>
</dbReference>
<feature type="compositionally biased region" description="Basic and acidic residues" evidence="8">
    <location>
        <begin position="363"/>
        <end position="374"/>
    </location>
</feature>
<reference evidence="11" key="2">
    <citation type="submission" date="2025-09" db="UniProtKB">
        <authorList>
            <consortium name="Ensembl"/>
        </authorList>
    </citation>
    <scope>IDENTIFICATION</scope>
</reference>
<keyword evidence="3" id="KW-0156">Chromatin regulator</keyword>
<evidence type="ECO:0000256" key="5">
    <source>
        <dbReference type="ARBA" id="ARBA00023163"/>
    </source>
</evidence>
<dbReference type="AlphaFoldDB" id="A0A8P4G5A5"/>
<feature type="compositionally biased region" description="Pro residues" evidence="8">
    <location>
        <begin position="638"/>
        <end position="650"/>
    </location>
</feature>
<feature type="compositionally biased region" description="Low complexity" evidence="8">
    <location>
        <begin position="587"/>
        <end position="632"/>
    </location>
</feature>
<feature type="compositionally biased region" description="Low complexity" evidence="8">
    <location>
        <begin position="559"/>
        <end position="571"/>
    </location>
</feature>
<keyword evidence="6 7" id="KW-0539">Nucleus</keyword>
<comment type="similarity">
    <text evidence="2 7">Belongs to the enhancer of polycomb family.</text>
</comment>
<evidence type="ECO:0000256" key="8">
    <source>
        <dbReference type="SAM" id="MobiDB-lite"/>
    </source>
</evidence>
<feature type="domain" description="Enhancer of polycomb-like N-terminal" evidence="10">
    <location>
        <begin position="7"/>
        <end position="148"/>
    </location>
</feature>
<evidence type="ECO:0000313" key="12">
    <source>
        <dbReference type="Proteomes" id="UP000694389"/>
    </source>
</evidence>
<evidence type="ECO:0000256" key="7">
    <source>
        <dbReference type="RuleBase" id="RU361124"/>
    </source>
</evidence>
<reference evidence="11" key="1">
    <citation type="submission" date="2025-08" db="UniProtKB">
        <authorList>
            <consortium name="Ensembl"/>
        </authorList>
    </citation>
    <scope>IDENTIFICATION</scope>
</reference>
<dbReference type="GO" id="GO:0035267">
    <property type="term" value="C:NuA4 histone acetyltransferase complex"/>
    <property type="evidence" value="ECO:0007669"/>
    <property type="project" value="InterPro"/>
</dbReference>
<dbReference type="PANTHER" id="PTHR14898">
    <property type="entry name" value="ENHANCER OF POLYCOMB"/>
    <property type="match status" value="1"/>
</dbReference>
<feature type="region of interest" description="Disordered" evidence="8">
    <location>
        <begin position="338"/>
        <end position="397"/>
    </location>
</feature>
<dbReference type="GO" id="GO:0006357">
    <property type="term" value="P:regulation of transcription by RNA polymerase II"/>
    <property type="evidence" value="ECO:0007669"/>
    <property type="project" value="InterPro"/>
</dbReference>
<accession>A0A8P4G5A5</accession>
<dbReference type="GO" id="GO:0005634">
    <property type="term" value="C:nucleus"/>
    <property type="evidence" value="ECO:0007669"/>
    <property type="project" value="UniProtKB-SubCell"/>
</dbReference>
<dbReference type="Pfam" id="PF06752">
    <property type="entry name" value="E_Pc_C"/>
    <property type="match status" value="2"/>
</dbReference>
<keyword evidence="4 7" id="KW-0805">Transcription regulation</keyword>
<name>A0A8P4G5A5_DICLA</name>
<keyword evidence="5 7" id="KW-0804">Transcription</keyword>
<evidence type="ECO:0000256" key="6">
    <source>
        <dbReference type="ARBA" id="ARBA00023242"/>
    </source>
</evidence>
<feature type="region of interest" description="Disordered" evidence="8">
    <location>
        <begin position="518"/>
        <end position="571"/>
    </location>
</feature>
<sequence length="696" mass="79330">MSKLSFRARALDAAKPLPVYRNRDLPDLSDCVSINRAVPQMPTGMEKEEELEHHLQRAISAQQVFREKKENMVIPVPEAESNTTYYDRLYKGEVKVPKQLIHIQPLGLDLEQPDYDMDSEDETLLNRLNRKMEIKPLQFEIMVDRLEKASTHQVVSLSEAKLLLNEDDYLLKSVYDYWVRKRKNCLGPSLIPHIKQEKRDGSTNSDAYVAFRRRTEKMQTRKNRKNDEASYEKMLRLRREFSRTVTILEMIKRREKSKRELLHLTLEVVERRYQMGDFSGDTLREVSLPLVEKPVYSTPVTLNNGNRHKTDKIKVLSKKPISVRDELPFDLIRPKKKNIRRDRLYPPQRRPGRPPGPFTVNKADIKQYDFHSSGEDESPPPPLSPPSSPDEENNPDGVFVFRRKAGCQYLSPCREQAGGDHPQLLPQCLRHSLAELTLPPHWTGLSRRRIGRGGRIILDRASSGLDPVLRQMDSLAHPVFRTRTCLLREPLEQNPSLTEILNNIQTLRRFCYRPRPVQDQREGCRGTTGSSLEDRRLTCCRSPDTNSGSGGITEEQYHSHQQQLVQMQKQQLEQLHNNSASYRHTALQRSQVSPSRPPYSSSSSLSRSGLSARGSLSSSSSSPQSLPNQRSQVGAVSPRPPPHTARPSAPPTSALKLATVATSLNRVPKVSTARDANEPERLLNGLSETTLPMEVT</sequence>
<feature type="domain" description="Enhancer of polycomb C-terminal" evidence="9">
    <location>
        <begin position="552"/>
        <end position="585"/>
    </location>
</feature>
<comment type="subcellular location">
    <subcellularLocation>
        <location evidence="1 7">Nucleus</location>
    </subcellularLocation>
</comment>
<protein>
    <recommendedName>
        <fullName evidence="7">Enhancer of polycomb homolog</fullName>
    </recommendedName>
</protein>
<dbReference type="Proteomes" id="UP000694389">
    <property type="component" value="Unassembled WGS sequence"/>
</dbReference>
<evidence type="ECO:0000256" key="2">
    <source>
        <dbReference type="ARBA" id="ARBA00008035"/>
    </source>
</evidence>
<dbReference type="Ensembl" id="ENSDLAT00005084440.1">
    <property type="protein sequence ID" value="ENSDLAP00005066032.1"/>
    <property type="gene ID" value="ENSDLAG00005031233.1"/>
</dbReference>
<feature type="region of interest" description="Disordered" evidence="8">
    <location>
        <begin position="583"/>
        <end position="696"/>
    </location>
</feature>
<dbReference type="InterPro" id="IPR024943">
    <property type="entry name" value="Enhancer_polycomb"/>
</dbReference>
<evidence type="ECO:0000259" key="10">
    <source>
        <dbReference type="Pfam" id="PF10513"/>
    </source>
</evidence>
<dbReference type="GeneTree" id="ENSGT00940000158526"/>
<evidence type="ECO:0000256" key="1">
    <source>
        <dbReference type="ARBA" id="ARBA00004123"/>
    </source>
</evidence>
<evidence type="ECO:0000313" key="11">
    <source>
        <dbReference type="Ensembl" id="ENSDLAP00005066032.1"/>
    </source>
</evidence>
<gene>
    <name evidence="11" type="primary">epc2</name>
</gene>
<dbReference type="InterPro" id="IPR019542">
    <property type="entry name" value="Enhancer_polycomb-like_N"/>
</dbReference>
<dbReference type="GO" id="GO:0006325">
    <property type="term" value="P:chromatin organization"/>
    <property type="evidence" value="ECO:0007669"/>
    <property type="project" value="UniProtKB-KW"/>
</dbReference>
<evidence type="ECO:0000256" key="3">
    <source>
        <dbReference type="ARBA" id="ARBA00022853"/>
    </source>
</evidence>
<dbReference type="InterPro" id="IPR009607">
    <property type="entry name" value="Enhancer_polycomb_C"/>
</dbReference>
<keyword evidence="12" id="KW-1185">Reference proteome</keyword>
<evidence type="ECO:0000259" key="9">
    <source>
        <dbReference type="Pfam" id="PF06752"/>
    </source>
</evidence>
<feature type="compositionally biased region" description="Pro residues" evidence="8">
    <location>
        <begin position="379"/>
        <end position="388"/>
    </location>
</feature>
<feature type="domain" description="Enhancer of polycomb C-terminal" evidence="9">
    <location>
        <begin position="596"/>
        <end position="696"/>
    </location>
</feature>
<evidence type="ECO:0000256" key="4">
    <source>
        <dbReference type="ARBA" id="ARBA00023015"/>
    </source>
</evidence>
<proteinExistence type="inferred from homology"/>
<organism evidence="11 12">
    <name type="scientific">Dicentrarchus labrax</name>
    <name type="common">European seabass</name>
    <name type="synonym">Morone labrax</name>
    <dbReference type="NCBI Taxonomy" id="13489"/>
    <lineage>
        <taxon>Eukaryota</taxon>
        <taxon>Metazoa</taxon>
        <taxon>Chordata</taxon>
        <taxon>Craniata</taxon>
        <taxon>Vertebrata</taxon>
        <taxon>Euteleostomi</taxon>
        <taxon>Actinopterygii</taxon>
        <taxon>Neopterygii</taxon>
        <taxon>Teleostei</taxon>
        <taxon>Neoteleostei</taxon>
        <taxon>Acanthomorphata</taxon>
        <taxon>Eupercaria</taxon>
        <taxon>Moronidae</taxon>
        <taxon>Dicentrarchus</taxon>
    </lineage>
</organism>